<dbReference type="SUPFAM" id="SSF81338">
    <property type="entry name" value="Aquaporin-like"/>
    <property type="match status" value="1"/>
</dbReference>
<feature type="transmembrane region" description="Helical" evidence="7">
    <location>
        <begin position="126"/>
        <end position="146"/>
    </location>
</feature>
<dbReference type="InterPro" id="IPR022357">
    <property type="entry name" value="MIP_CS"/>
</dbReference>
<evidence type="ECO:0000256" key="4">
    <source>
        <dbReference type="ARBA" id="ARBA00022989"/>
    </source>
</evidence>
<feature type="transmembrane region" description="Helical" evidence="7">
    <location>
        <begin position="197"/>
        <end position="218"/>
    </location>
</feature>
<accession>A0AAJ0XA77</accession>
<keyword evidence="5 7" id="KW-0472">Membrane</keyword>
<dbReference type="EMBL" id="NRSJ01000017">
    <property type="protein sequence ID" value="MBK1705018.1"/>
    <property type="molecule type" value="Genomic_DNA"/>
</dbReference>
<dbReference type="InterPro" id="IPR000425">
    <property type="entry name" value="MIP"/>
</dbReference>
<organism evidence="8 9">
    <name type="scientific">Halochromatium glycolicum</name>
    <dbReference type="NCBI Taxonomy" id="85075"/>
    <lineage>
        <taxon>Bacteria</taxon>
        <taxon>Pseudomonadati</taxon>
        <taxon>Pseudomonadota</taxon>
        <taxon>Gammaproteobacteria</taxon>
        <taxon>Chromatiales</taxon>
        <taxon>Chromatiaceae</taxon>
        <taxon>Halochromatium</taxon>
    </lineage>
</organism>
<feature type="transmembrane region" description="Helical" evidence="7">
    <location>
        <begin position="158"/>
        <end position="177"/>
    </location>
</feature>
<evidence type="ECO:0000256" key="6">
    <source>
        <dbReference type="RuleBase" id="RU000477"/>
    </source>
</evidence>
<comment type="similarity">
    <text evidence="6">Belongs to the MIP/aquaporin (TC 1.A.8) family.</text>
</comment>
<dbReference type="AlphaFoldDB" id="A0AAJ0XA77"/>
<proteinExistence type="inferred from homology"/>
<keyword evidence="4 7" id="KW-1133">Transmembrane helix</keyword>
<evidence type="ECO:0000256" key="7">
    <source>
        <dbReference type="SAM" id="Phobius"/>
    </source>
</evidence>
<protein>
    <recommendedName>
        <fullName evidence="10">Aquaporin Z</fullName>
    </recommendedName>
</protein>
<dbReference type="GO" id="GO:0015267">
    <property type="term" value="F:channel activity"/>
    <property type="evidence" value="ECO:0007669"/>
    <property type="project" value="InterPro"/>
</dbReference>
<dbReference type="Pfam" id="PF00230">
    <property type="entry name" value="MIP"/>
    <property type="match status" value="1"/>
</dbReference>
<gene>
    <name evidence="8" type="ORF">CKO40_10810</name>
</gene>
<dbReference type="GO" id="GO:0016020">
    <property type="term" value="C:membrane"/>
    <property type="evidence" value="ECO:0007669"/>
    <property type="project" value="UniProtKB-SubCell"/>
</dbReference>
<keyword evidence="9" id="KW-1185">Reference proteome</keyword>
<comment type="subcellular location">
    <subcellularLocation>
        <location evidence="1">Membrane</location>
        <topology evidence="1">Multi-pass membrane protein</topology>
    </subcellularLocation>
</comment>
<dbReference type="PROSITE" id="PS00221">
    <property type="entry name" value="MIP"/>
    <property type="match status" value="1"/>
</dbReference>
<dbReference type="RefSeq" id="WP_200346227.1">
    <property type="nucleotide sequence ID" value="NZ_NRSJ01000017.1"/>
</dbReference>
<reference evidence="8" key="1">
    <citation type="submission" date="2017-08" db="EMBL/GenBank/DDBJ databases">
        <authorList>
            <person name="Imhoff J.F."/>
            <person name="Rahn T."/>
            <person name="Kuenzel S."/>
            <person name="Neulinger S.C."/>
        </authorList>
    </citation>
    <scope>NUCLEOTIDE SEQUENCE</scope>
    <source>
        <strain evidence="8">DSM 11080</strain>
    </source>
</reference>
<dbReference type="PROSITE" id="PS51257">
    <property type="entry name" value="PROKAR_LIPOPROTEIN"/>
    <property type="match status" value="1"/>
</dbReference>
<sequence>MNKKYASEFIGTFALVFFGCGAVTVDQLSGGALGLIGIATVFGLVVMTMVYTYGHVSGAHINPAVTIALAFSNRIDRKEVLPYVGAQVAGAILASAIDLTVLRPLFIDQTILVEMSLGVTQPVNGSFMTALIVEAILTFFLMTVILGTVVDKPAAGNFAGVAIGATVAFLIMFGGPVTGGSLNPARSLGPALVSGELSHIIAYLVGPTAGAIGAVALYDRLKSLANKQSLEQGEESAL</sequence>
<name>A0AAJ0XA77_9GAMM</name>
<dbReference type="Proteomes" id="UP001296776">
    <property type="component" value="Unassembled WGS sequence"/>
</dbReference>
<evidence type="ECO:0000256" key="5">
    <source>
        <dbReference type="ARBA" id="ARBA00023136"/>
    </source>
</evidence>
<feature type="transmembrane region" description="Helical" evidence="7">
    <location>
        <begin position="32"/>
        <end position="53"/>
    </location>
</feature>
<dbReference type="NCBIfam" id="TIGR00861">
    <property type="entry name" value="MIP"/>
    <property type="match status" value="1"/>
</dbReference>
<evidence type="ECO:0000256" key="1">
    <source>
        <dbReference type="ARBA" id="ARBA00004141"/>
    </source>
</evidence>
<keyword evidence="3 6" id="KW-0812">Transmembrane</keyword>
<evidence type="ECO:0000313" key="9">
    <source>
        <dbReference type="Proteomes" id="UP001296776"/>
    </source>
</evidence>
<dbReference type="PRINTS" id="PR00783">
    <property type="entry name" value="MINTRINSICP"/>
</dbReference>
<dbReference type="CDD" id="cd00333">
    <property type="entry name" value="MIP"/>
    <property type="match status" value="1"/>
</dbReference>
<dbReference type="PANTHER" id="PTHR45724">
    <property type="entry name" value="AQUAPORIN NIP2-1"/>
    <property type="match status" value="1"/>
</dbReference>
<dbReference type="InterPro" id="IPR034294">
    <property type="entry name" value="Aquaporin_transptr"/>
</dbReference>
<dbReference type="PANTHER" id="PTHR45724:SF27">
    <property type="entry name" value="AQUAPORIN NIP2-1-RELATED"/>
    <property type="match status" value="1"/>
</dbReference>
<evidence type="ECO:0000256" key="2">
    <source>
        <dbReference type="ARBA" id="ARBA00022448"/>
    </source>
</evidence>
<dbReference type="Gene3D" id="1.20.1080.10">
    <property type="entry name" value="Glycerol uptake facilitator protein"/>
    <property type="match status" value="1"/>
</dbReference>
<evidence type="ECO:0000256" key="3">
    <source>
        <dbReference type="ARBA" id="ARBA00022692"/>
    </source>
</evidence>
<evidence type="ECO:0008006" key="10">
    <source>
        <dbReference type="Google" id="ProtNLM"/>
    </source>
</evidence>
<keyword evidence="2 6" id="KW-0813">Transport</keyword>
<comment type="caution">
    <text evidence="8">The sequence shown here is derived from an EMBL/GenBank/DDBJ whole genome shotgun (WGS) entry which is preliminary data.</text>
</comment>
<feature type="transmembrane region" description="Helical" evidence="7">
    <location>
        <begin position="80"/>
        <end position="106"/>
    </location>
</feature>
<dbReference type="InterPro" id="IPR023271">
    <property type="entry name" value="Aquaporin-like"/>
</dbReference>
<reference evidence="8" key="2">
    <citation type="journal article" date="2020" name="Microorganisms">
        <title>Osmotic Adaptation and Compatible Solute Biosynthesis of Phototrophic Bacteria as Revealed from Genome Analyses.</title>
        <authorList>
            <person name="Imhoff J.F."/>
            <person name="Rahn T."/>
            <person name="Kunzel S."/>
            <person name="Keller A."/>
            <person name="Neulinger S.C."/>
        </authorList>
    </citation>
    <scope>NUCLEOTIDE SEQUENCE</scope>
    <source>
        <strain evidence="8">DSM 11080</strain>
    </source>
</reference>
<evidence type="ECO:0000313" key="8">
    <source>
        <dbReference type="EMBL" id="MBK1705018.1"/>
    </source>
</evidence>